<dbReference type="AlphaFoldDB" id="A0A250II11"/>
<dbReference type="PANTHER" id="PTHR12697:SF5">
    <property type="entry name" value="DEOXYHYPUSINE HYDROXYLASE"/>
    <property type="match status" value="1"/>
</dbReference>
<accession>A0A250II11</accession>
<dbReference type="OrthoDB" id="9812352at2"/>
<dbReference type="InterPro" id="IPR004155">
    <property type="entry name" value="PBS_lyase_HEAT"/>
</dbReference>
<proteinExistence type="predicted"/>
<keyword evidence="2" id="KW-1185">Reference proteome</keyword>
<sequence>MKRLLTASCLSLALLVSGCEVDPSSPEHWGKRLGKARRTQDKIRVVETLRSSGRLTAAFLPLLHEQLGPQHKAELRASVVRALGDMKEPASLEPLTRAVDLGATDPATHQLNKEVALALGGLGDARAIPVLLRLLGSTDPFTRIAAVESLGALRAREAVEPLCQLALDDEVAPFLNRKAIEALGRIGDARAVPTLVRTLTKERQGLTFYTESAFSLFQVGAPSGDALLEVLEGRDAGLSSKAAQVLGDLRDHRAEGALLRQLAFTHEQPQVQVLVRTHAADALARLRAAAAVKPLAAMLSDPEPDVLPRYAFALARLGGREALPALEKAAEERSGDAREAALQALTMLGDARELPVLERLAALPSKCPPCEEDEASAQRKAEVLAGHRARLAAAKECGTQTACWAGKLGDSEPAVVERAALEVGRSHSAAHVGALLARVTEKNPETRAALLLAASWLLEDAQDARVPARSTLPTLERQLSDEKGRMDYARVNEELRRLVVRLR</sequence>
<dbReference type="PROSITE" id="PS51257">
    <property type="entry name" value="PROKAR_LIPOPROTEIN"/>
    <property type="match status" value="1"/>
</dbReference>
<dbReference type="EMBL" id="CP022163">
    <property type="protein sequence ID" value="ATB31464.1"/>
    <property type="molecule type" value="Genomic_DNA"/>
</dbReference>
<dbReference type="InterPro" id="IPR011989">
    <property type="entry name" value="ARM-like"/>
</dbReference>
<evidence type="ECO:0000313" key="1">
    <source>
        <dbReference type="EMBL" id="ATB31464.1"/>
    </source>
</evidence>
<dbReference type="SMART" id="SM00567">
    <property type="entry name" value="EZ_HEAT"/>
    <property type="match status" value="7"/>
</dbReference>
<protein>
    <submittedName>
        <fullName evidence="1">PBS lyase</fullName>
    </submittedName>
</protein>
<dbReference type="Pfam" id="PF03130">
    <property type="entry name" value="HEAT_PBS"/>
    <property type="match status" value="2"/>
</dbReference>
<dbReference type="GO" id="GO:0016829">
    <property type="term" value="F:lyase activity"/>
    <property type="evidence" value="ECO:0007669"/>
    <property type="project" value="UniProtKB-KW"/>
</dbReference>
<dbReference type="PANTHER" id="PTHR12697">
    <property type="entry name" value="PBS LYASE HEAT-LIKE PROTEIN"/>
    <property type="match status" value="1"/>
</dbReference>
<dbReference type="RefSeq" id="WP_095979792.1">
    <property type="nucleotide sequence ID" value="NZ_CP022163.1"/>
</dbReference>
<dbReference type="Gene3D" id="1.25.10.10">
    <property type="entry name" value="Leucine-rich Repeat Variant"/>
    <property type="match status" value="2"/>
</dbReference>
<dbReference type="GO" id="GO:0016491">
    <property type="term" value="F:oxidoreductase activity"/>
    <property type="evidence" value="ECO:0007669"/>
    <property type="project" value="TreeGrafter"/>
</dbReference>
<dbReference type="KEGG" id="mbd:MEBOL_004927"/>
<dbReference type="SUPFAM" id="SSF48371">
    <property type="entry name" value="ARM repeat"/>
    <property type="match status" value="1"/>
</dbReference>
<dbReference type="Pfam" id="PF13646">
    <property type="entry name" value="HEAT_2"/>
    <property type="match status" value="2"/>
</dbReference>
<evidence type="ECO:0000313" key="2">
    <source>
        <dbReference type="Proteomes" id="UP000217289"/>
    </source>
</evidence>
<gene>
    <name evidence="1" type="ORF">MEBOL_004927</name>
</gene>
<organism evidence="1 2">
    <name type="scientific">Melittangium boletus DSM 14713</name>
    <dbReference type="NCBI Taxonomy" id="1294270"/>
    <lineage>
        <taxon>Bacteria</taxon>
        <taxon>Pseudomonadati</taxon>
        <taxon>Myxococcota</taxon>
        <taxon>Myxococcia</taxon>
        <taxon>Myxococcales</taxon>
        <taxon>Cystobacterineae</taxon>
        <taxon>Archangiaceae</taxon>
        <taxon>Melittangium</taxon>
    </lineage>
</organism>
<dbReference type="Proteomes" id="UP000217289">
    <property type="component" value="Chromosome"/>
</dbReference>
<keyword evidence="1" id="KW-0456">Lyase</keyword>
<dbReference type="InterPro" id="IPR016024">
    <property type="entry name" value="ARM-type_fold"/>
</dbReference>
<name>A0A250II11_9BACT</name>
<reference evidence="1 2" key="1">
    <citation type="submission" date="2017-06" db="EMBL/GenBank/DDBJ databases">
        <authorList>
            <person name="Kim H.J."/>
            <person name="Triplett B.A."/>
        </authorList>
    </citation>
    <scope>NUCLEOTIDE SEQUENCE [LARGE SCALE GENOMIC DNA]</scope>
    <source>
        <strain evidence="1 2">DSM 14713</strain>
    </source>
</reference>